<dbReference type="EMBL" id="LC083121">
    <property type="protein sequence ID" value="BAV67781.1"/>
    <property type="molecule type" value="Genomic_DNA"/>
</dbReference>
<dbReference type="AlphaFoldDB" id="A0A1E1FB93"/>
<protein>
    <submittedName>
        <fullName evidence="2">Tif34 protein</fullName>
    </submittedName>
</protein>
<proteinExistence type="predicted"/>
<organism evidence="2">
    <name type="scientific">Strobilomyces sp. L13-N9</name>
    <dbReference type="NCBI Taxonomy" id="1712131"/>
    <lineage>
        <taxon>Eukaryota</taxon>
        <taxon>Fungi</taxon>
        <taxon>Dikarya</taxon>
        <taxon>Basidiomycota</taxon>
        <taxon>Agaricomycotina</taxon>
        <taxon>Agaricomycetes</taxon>
        <taxon>Agaricomycetidae</taxon>
        <taxon>Boletales</taxon>
        <taxon>Boletineae</taxon>
        <taxon>Boletaceae</taxon>
        <taxon>Boletoideae</taxon>
        <taxon>Strobilomyces</taxon>
    </lineage>
</organism>
<sequence>TARLYDTKTLRVLKTYSTETPLNGARAEQTICSSRRRTRSDASHDDVSAAG</sequence>
<evidence type="ECO:0000313" key="2">
    <source>
        <dbReference type="EMBL" id="BAV67781.1"/>
    </source>
</evidence>
<evidence type="ECO:0000256" key="1">
    <source>
        <dbReference type="SAM" id="MobiDB-lite"/>
    </source>
</evidence>
<feature type="region of interest" description="Disordered" evidence="1">
    <location>
        <begin position="27"/>
        <end position="51"/>
    </location>
</feature>
<name>A0A1E1FB93_9AGAM</name>
<accession>A0A1E1FB93</accession>
<feature type="compositionally biased region" description="Basic and acidic residues" evidence="1">
    <location>
        <begin position="39"/>
        <end position="51"/>
    </location>
</feature>
<feature type="non-terminal residue" evidence="2">
    <location>
        <position position="51"/>
    </location>
</feature>
<gene>
    <name evidence="2" type="primary">Tif34</name>
</gene>
<reference evidence="2" key="1">
    <citation type="submission" date="2015-09" db="EMBL/GenBank/DDBJ databases">
        <title>Host shifts enhance diversification of ectomycorrhizal fungi: diversification rate analysis of the ectomycorrhizal fungal genera Strobilomyces and Afroboletus with 80-gene phylogeny.</title>
        <authorList>
            <person name="Sato H."/>
            <person name="Tanabe S.A."/>
            <person name="Toju H."/>
        </authorList>
    </citation>
    <scope>NUCLEOTIDE SEQUENCE</scope>
    <source>
        <strain evidence="2">L13-N9</strain>
        <tissue evidence="2">Fruit body</tissue>
    </source>
</reference>
<feature type="non-terminal residue" evidence="2">
    <location>
        <position position="1"/>
    </location>
</feature>